<dbReference type="EMBL" id="BAAARV010000142">
    <property type="protein sequence ID" value="GAA2395833.1"/>
    <property type="molecule type" value="Genomic_DNA"/>
</dbReference>
<dbReference type="SUPFAM" id="SSF46689">
    <property type="entry name" value="Homeodomain-like"/>
    <property type="match status" value="1"/>
</dbReference>
<dbReference type="InterPro" id="IPR023772">
    <property type="entry name" value="DNA-bd_HTH_TetR-type_CS"/>
</dbReference>
<gene>
    <name evidence="6" type="ORF">GCM10010170_111220</name>
</gene>
<protein>
    <submittedName>
        <fullName evidence="6">TetR/AcrR family transcriptional regulator</fullName>
    </submittedName>
</protein>
<evidence type="ECO:0000313" key="7">
    <source>
        <dbReference type="Proteomes" id="UP001501444"/>
    </source>
</evidence>
<dbReference type="Pfam" id="PF21597">
    <property type="entry name" value="TetR_C_43"/>
    <property type="match status" value="1"/>
</dbReference>
<evidence type="ECO:0000259" key="5">
    <source>
        <dbReference type="PROSITE" id="PS50977"/>
    </source>
</evidence>
<dbReference type="Gene3D" id="1.10.357.10">
    <property type="entry name" value="Tetracycline Repressor, domain 2"/>
    <property type="match status" value="1"/>
</dbReference>
<dbReference type="PANTHER" id="PTHR30055">
    <property type="entry name" value="HTH-TYPE TRANSCRIPTIONAL REGULATOR RUTR"/>
    <property type="match status" value="1"/>
</dbReference>
<organism evidence="6 7">
    <name type="scientific">Dactylosporangium salmoneum</name>
    <dbReference type="NCBI Taxonomy" id="53361"/>
    <lineage>
        <taxon>Bacteria</taxon>
        <taxon>Bacillati</taxon>
        <taxon>Actinomycetota</taxon>
        <taxon>Actinomycetes</taxon>
        <taxon>Micromonosporales</taxon>
        <taxon>Micromonosporaceae</taxon>
        <taxon>Dactylosporangium</taxon>
    </lineage>
</organism>
<dbReference type="InterPro" id="IPR001647">
    <property type="entry name" value="HTH_TetR"/>
</dbReference>
<dbReference type="PROSITE" id="PS50977">
    <property type="entry name" value="HTH_TETR_2"/>
    <property type="match status" value="1"/>
</dbReference>
<evidence type="ECO:0000256" key="3">
    <source>
        <dbReference type="ARBA" id="ARBA00023163"/>
    </source>
</evidence>
<comment type="caution">
    <text evidence="6">The sequence shown here is derived from an EMBL/GenBank/DDBJ whole genome shotgun (WGS) entry which is preliminary data.</text>
</comment>
<feature type="domain" description="HTH tetR-type" evidence="5">
    <location>
        <begin position="13"/>
        <end position="72"/>
    </location>
</feature>
<accession>A0ABN3I8B1</accession>
<dbReference type="RefSeq" id="WP_344620906.1">
    <property type="nucleotide sequence ID" value="NZ_BAAARV010000142.1"/>
</dbReference>
<dbReference type="Pfam" id="PF00440">
    <property type="entry name" value="TetR_N"/>
    <property type="match status" value="1"/>
</dbReference>
<evidence type="ECO:0000256" key="1">
    <source>
        <dbReference type="ARBA" id="ARBA00023015"/>
    </source>
</evidence>
<keyword evidence="2 4" id="KW-0238">DNA-binding</keyword>
<dbReference type="PRINTS" id="PR00455">
    <property type="entry name" value="HTHTETR"/>
</dbReference>
<dbReference type="InterPro" id="IPR049445">
    <property type="entry name" value="TetR_SbtR-like_C"/>
</dbReference>
<dbReference type="PROSITE" id="PS01081">
    <property type="entry name" value="HTH_TETR_1"/>
    <property type="match status" value="1"/>
</dbReference>
<dbReference type="InterPro" id="IPR036271">
    <property type="entry name" value="Tet_transcr_reg_TetR-rel_C_sf"/>
</dbReference>
<dbReference type="SUPFAM" id="SSF48498">
    <property type="entry name" value="Tetracyclin repressor-like, C-terminal domain"/>
    <property type="match status" value="1"/>
</dbReference>
<keyword evidence="7" id="KW-1185">Reference proteome</keyword>
<dbReference type="InterPro" id="IPR009057">
    <property type="entry name" value="Homeodomain-like_sf"/>
</dbReference>
<reference evidence="6 7" key="1">
    <citation type="journal article" date="2019" name="Int. J. Syst. Evol. Microbiol.">
        <title>The Global Catalogue of Microorganisms (GCM) 10K type strain sequencing project: providing services to taxonomists for standard genome sequencing and annotation.</title>
        <authorList>
            <consortium name="The Broad Institute Genomics Platform"/>
            <consortium name="The Broad Institute Genome Sequencing Center for Infectious Disease"/>
            <person name="Wu L."/>
            <person name="Ma J."/>
        </authorList>
    </citation>
    <scope>NUCLEOTIDE SEQUENCE [LARGE SCALE GENOMIC DNA]</scope>
    <source>
        <strain evidence="6 7">JCM 3272</strain>
    </source>
</reference>
<dbReference type="PANTHER" id="PTHR30055:SF234">
    <property type="entry name" value="HTH-TYPE TRANSCRIPTIONAL REGULATOR BETI"/>
    <property type="match status" value="1"/>
</dbReference>
<keyword evidence="1" id="KW-0805">Transcription regulation</keyword>
<feature type="DNA-binding region" description="H-T-H motif" evidence="4">
    <location>
        <begin position="35"/>
        <end position="54"/>
    </location>
</feature>
<evidence type="ECO:0000256" key="2">
    <source>
        <dbReference type="ARBA" id="ARBA00023125"/>
    </source>
</evidence>
<sequence length="188" mass="19825">MDEHEKPLRADARRNRTRVLEAAEAVFADQGVGVSTQEVARAAGVGIGTVFRHFPTKEALLEAVLVERMRGLVEDARAAAGRPDVGVAVFGFLEHVIGQSAAKNAFADALAGAGVDVAGVFAEVREEFLTAIEVLVRRARDEGTLRGDVGVSEVVAVLVGASHAVRWAPPEARANTVAVILDGLRPRG</sequence>
<evidence type="ECO:0000256" key="4">
    <source>
        <dbReference type="PROSITE-ProRule" id="PRU00335"/>
    </source>
</evidence>
<evidence type="ECO:0000313" key="6">
    <source>
        <dbReference type="EMBL" id="GAA2395833.1"/>
    </source>
</evidence>
<dbReference type="InterPro" id="IPR050109">
    <property type="entry name" value="HTH-type_TetR-like_transc_reg"/>
</dbReference>
<dbReference type="Proteomes" id="UP001501444">
    <property type="component" value="Unassembled WGS sequence"/>
</dbReference>
<keyword evidence="3" id="KW-0804">Transcription</keyword>
<proteinExistence type="predicted"/>
<name>A0ABN3I8B1_9ACTN</name>